<dbReference type="EMBL" id="HF935221">
    <property type="protein sequence ID" value="CCX04940.1"/>
    <property type="molecule type" value="Genomic_DNA"/>
</dbReference>
<proteinExistence type="predicted"/>
<gene>
    <name evidence="3" type="ORF">PCON_04080</name>
</gene>
<reference evidence="3 4" key="1">
    <citation type="journal article" date="2013" name="PLoS Genet.">
        <title>The genome and development-dependent transcriptomes of Pyronema confluens: a window into fungal evolution.</title>
        <authorList>
            <person name="Traeger S."/>
            <person name="Altegoer F."/>
            <person name="Freitag M."/>
            <person name="Gabaldon T."/>
            <person name="Kempken F."/>
            <person name="Kumar A."/>
            <person name="Marcet-Houben M."/>
            <person name="Poggeler S."/>
            <person name="Stajich J.E."/>
            <person name="Nowrousian M."/>
        </authorList>
    </citation>
    <scope>NUCLEOTIDE SEQUENCE [LARGE SCALE GENOMIC DNA]</scope>
    <source>
        <strain evidence="4">CBS 100304</strain>
        <tissue evidence="3">Vegetative mycelium</tissue>
    </source>
</reference>
<evidence type="ECO:0000313" key="3">
    <source>
        <dbReference type="EMBL" id="CCX04940.1"/>
    </source>
</evidence>
<feature type="transmembrane region" description="Helical" evidence="2">
    <location>
        <begin position="62"/>
        <end position="83"/>
    </location>
</feature>
<feature type="region of interest" description="Disordered" evidence="1">
    <location>
        <begin position="200"/>
        <end position="229"/>
    </location>
</feature>
<dbReference type="AlphaFoldDB" id="U4L4I8"/>
<keyword evidence="2" id="KW-0812">Transmembrane</keyword>
<sequence>MIFGITAINWNLQTHLLSCWCPPLCRNFFSLQPLCNTPSIPVHLAFCLLHISSGGSSYTVQYIIAPFWILILVLFFSAPSYIMTTISASTGSIRGLLSFLSVFVEMVFLEMVFFPIPRLTSSDVDGTLFIAPLAYLAATLVTALYFSQVWLFTLSAFGVVWLDTQMAWRAQEIGKAKMEQYIMEQPQTVPAPSSRIKAVEQKPAQSVPEKLDETRAPSKVNDNSNDPRITTSVLCTAPTQVLNTQPIDPTSTQYHHIQQPIHQPNVHPPPSRHDILQTILEQEEISALDDINFTLMSGLETVQRELARVIEEARRKEASRKLGAFRTPSFRIERGPPPAIPPRPVGLTSAMGGLSIHVPEEQSGFDIMSMEQLDDGGSSASSVQSFGHFIEMAAISGGLDFSKPPTAPAMMKEIPHFPIIEDILSDFEACVSSPEPTERGDYVDDGLTSCDESRNGFSDESLCNSPTTSVSSTDEDDIDVETLDGDKKIQRPTFLQMDSGYGTDFDTEREILEMPDTISEEPTTSELLVKQPLQLVRATRSPAPKRAPKKNNGHKRVPKKARLSSSARQRFLSRAFW</sequence>
<keyword evidence="2" id="KW-1133">Transmembrane helix</keyword>
<keyword evidence="4" id="KW-1185">Reference proteome</keyword>
<feature type="transmembrane region" description="Helical" evidence="2">
    <location>
        <begin position="95"/>
        <end position="114"/>
    </location>
</feature>
<protein>
    <submittedName>
        <fullName evidence="3">Uncharacterized protein</fullName>
    </submittedName>
</protein>
<feature type="transmembrane region" description="Helical" evidence="2">
    <location>
        <begin position="134"/>
        <end position="162"/>
    </location>
</feature>
<feature type="compositionally biased region" description="Basic residues" evidence="1">
    <location>
        <begin position="546"/>
        <end position="562"/>
    </location>
</feature>
<organism evidence="3 4">
    <name type="scientific">Pyronema omphalodes (strain CBS 100304)</name>
    <name type="common">Pyronema confluens</name>
    <dbReference type="NCBI Taxonomy" id="1076935"/>
    <lineage>
        <taxon>Eukaryota</taxon>
        <taxon>Fungi</taxon>
        <taxon>Dikarya</taxon>
        <taxon>Ascomycota</taxon>
        <taxon>Pezizomycotina</taxon>
        <taxon>Pezizomycetes</taxon>
        <taxon>Pezizales</taxon>
        <taxon>Pyronemataceae</taxon>
        <taxon>Pyronema</taxon>
    </lineage>
</organism>
<evidence type="ECO:0000313" key="4">
    <source>
        <dbReference type="Proteomes" id="UP000018144"/>
    </source>
</evidence>
<accession>U4L4I8</accession>
<dbReference type="Proteomes" id="UP000018144">
    <property type="component" value="Unassembled WGS sequence"/>
</dbReference>
<evidence type="ECO:0000256" key="2">
    <source>
        <dbReference type="SAM" id="Phobius"/>
    </source>
</evidence>
<evidence type="ECO:0000256" key="1">
    <source>
        <dbReference type="SAM" id="MobiDB-lite"/>
    </source>
</evidence>
<name>U4L4I8_PYROM</name>
<dbReference type="OrthoDB" id="5367124at2759"/>
<keyword evidence="2" id="KW-0472">Membrane</keyword>
<feature type="compositionally biased region" description="Polar residues" evidence="1">
    <location>
        <begin position="220"/>
        <end position="229"/>
    </location>
</feature>
<dbReference type="STRING" id="1076935.U4L4I8"/>
<feature type="region of interest" description="Disordered" evidence="1">
    <location>
        <begin position="534"/>
        <end position="577"/>
    </location>
</feature>